<evidence type="ECO:0000256" key="7">
    <source>
        <dbReference type="ARBA" id="ARBA00048859"/>
    </source>
</evidence>
<dbReference type="EMBL" id="QOPI01000004">
    <property type="protein sequence ID" value="RCL45190.1"/>
    <property type="molecule type" value="Genomic_DNA"/>
</dbReference>
<comment type="similarity">
    <text evidence="2">Belongs to the aspartate/ornithine carbamoyltransferase superfamily. ATCase family.</text>
</comment>
<evidence type="ECO:0000259" key="10">
    <source>
        <dbReference type="Pfam" id="PF00185"/>
    </source>
</evidence>
<evidence type="ECO:0000256" key="1">
    <source>
        <dbReference type="ARBA" id="ARBA00004852"/>
    </source>
</evidence>
<dbReference type="GO" id="GO:0044205">
    <property type="term" value="P:'de novo' UMP biosynthetic process"/>
    <property type="evidence" value="ECO:0007669"/>
    <property type="project" value="UniProtKB-UniPathway"/>
</dbReference>
<evidence type="ECO:0000256" key="3">
    <source>
        <dbReference type="ARBA" id="ARBA00013008"/>
    </source>
</evidence>
<keyword evidence="4 9" id="KW-0808">Transferase</keyword>
<feature type="domain" description="Aspartate/ornithine carbamoyltransferase carbamoyl-P binding" evidence="11">
    <location>
        <begin position="3"/>
        <end position="144"/>
    </location>
</feature>
<dbReference type="PROSITE" id="PS00097">
    <property type="entry name" value="CARBAMOYLTRANSFERASE"/>
    <property type="match status" value="1"/>
</dbReference>
<sequence length="302" mass="33785">MNKSLLSLAELSRKEIEDLINFAEKFINTDGSFKKESLFLDKTIANIFCEPSTRTKSSFEIAAKNLGCNVIDFDTDTSSLQKGESIYETVDALSLMGVDLCVLRHSESVIQQLVEYVPEMIFINGGEGSISHPTQGLLDLMTIIQHKETIDNQNIVIVGDLDHSRVTASFIEGVSNFDFKSLTFSGHPDMCKLFHNHPKGKYEPDLNTAIEGADVIVALRIQHERLEAEDIIDLDQYKYEYQINSERLAMANEDAILMHPGPVNLDIEISTMVYESEQCVIRQQVANGVAIRMAVLSQYLSG</sequence>
<dbReference type="AlphaFoldDB" id="A0A368C6J1"/>
<dbReference type="NCBIfam" id="TIGR00670">
    <property type="entry name" value="asp_carb_tr"/>
    <property type="match status" value="1"/>
</dbReference>
<dbReference type="GO" id="GO:0016597">
    <property type="term" value="F:amino acid binding"/>
    <property type="evidence" value="ECO:0007669"/>
    <property type="project" value="InterPro"/>
</dbReference>
<dbReference type="InterPro" id="IPR006132">
    <property type="entry name" value="Asp/Orn_carbamoyltranf_P-bd"/>
</dbReference>
<evidence type="ECO:0000256" key="4">
    <source>
        <dbReference type="ARBA" id="ARBA00022679"/>
    </source>
</evidence>
<dbReference type="UniPathway" id="UPA00070">
    <property type="reaction ID" value="UER00116"/>
</dbReference>
<dbReference type="InterPro" id="IPR036901">
    <property type="entry name" value="Asp/Orn_carbamoylTrfase_sf"/>
</dbReference>
<comment type="caution">
    <text evidence="12">The sequence shown here is derived from an EMBL/GenBank/DDBJ whole genome shotgun (WGS) entry which is preliminary data.</text>
</comment>
<dbReference type="InterPro" id="IPR006130">
    <property type="entry name" value="Asp/Orn_carbamoylTrfase"/>
</dbReference>
<dbReference type="GO" id="GO:0004070">
    <property type="term" value="F:aspartate carbamoyltransferase activity"/>
    <property type="evidence" value="ECO:0007669"/>
    <property type="project" value="UniProtKB-UniRule"/>
</dbReference>
<dbReference type="InterPro" id="IPR002082">
    <property type="entry name" value="Asp_carbamoyltransf"/>
</dbReference>
<dbReference type="PRINTS" id="PR00100">
    <property type="entry name" value="AOTCASE"/>
</dbReference>
<dbReference type="SUPFAM" id="SSF53671">
    <property type="entry name" value="Aspartate/ornithine carbamoyltransferase"/>
    <property type="match status" value="1"/>
</dbReference>
<evidence type="ECO:0000256" key="9">
    <source>
        <dbReference type="RuleBase" id="RU003634"/>
    </source>
</evidence>
<dbReference type="PRINTS" id="PR00101">
    <property type="entry name" value="ATCASE"/>
</dbReference>
<dbReference type="GO" id="GO:0006520">
    <property type="term" value="P:amino acid metabolic process"/>
    <property type="evidence" value="ECO:0007669"/>
    <property type="project" value="InterPro"/>
</dbReference>
<evidence type="ECO:0000256" key="2">
    <source>
        <dbReference type="ARBA" id="ARBA00008896"/>
    </source>
</evidence>
<dbReference type="GO" id="GO:0005829">
    <property type="term" value="C:cytosol"/>
    <property type="evidence" value="ECO:0007669"/>
    <property type="project" value="TreeGrafter"/>
</dbReference>
<evidence type="ECO:0000256" key="8">
    <source>
        <dbReference type="NCBIfam" id="TIGR00670"/>
    </source>
</evidence>
<dbReference type="NCBIfam" id="NF002032">
    <property type="entry name" value="PRK00856.1"/>
    <property type="match status" value="1"/>
</dbReference>
<feature type="domain" description="Aspartate/ornithine carbamoyltransferase Asp/Orn-binding" evidence="10">
    <location>
        <begin position="152"/>
        <end position="297"/>
    </location>
</feature>
<gene>
    <name evidence="12" type="ORF">DBW92_01450</name>
</gene>
<evidence type="ECO:0000256" key="5">
    <source>
        <dbReference type="ARBA" id="ARBA00022975"/>
    </source>
</evidence>
<dbReference type="Pfam" id="PF02729">
    <property type="entry name" value="OTCace_N"/>
    <property type="match status" value="1"/>
</dbReference>
<keyword evidence="5" id="KW-0665">Pyrimidine biosynthesis</keyword>
<evidence type="ECO:0000259" key="11">
    <source>
        <dbReference type="Pfam" id="PF02729"/>
    </source>
</evidence>
<dbReference type="Gene3D" id="3.40.50.1370">
    <property type="entry name" value="Aspartate/ornithine carbamoyltransferase"/>
    <property type="match status" value="2"/>
</dbReference>
<evidence type="ECO:0000256" key="6">
    <source>
        <dbReference type="ARBA" id="ARBA00043884"/>
    </source>
</evidence>
<protein>
    <recommendedName>
        <fullName evidence="3 8">Aspartate carbamoyltransferase</fullName>
        <ecNumber evidence="3 8">2.1.3.2</ecNumber>
    </recommendedName>
</protein>
<dbReference type="Pfam" id="PF00185">
    <property type="entry name" value="OTCace"/>
    <property type="match status" value="1"/>
</dbReference>
<name>A0A368C6J1_9GAMM</name>
<dbReference type="InterPro" id="IPR006131">
    <property type="entry name" value="Asp_carbamoyltransf_Asp/Orn-bd"/>
</dbReference>
<dbReference type="Proteomes" id="UP000252915">
    <property type="component" value="Unassembled WGS sequence"/>
</dbReference>
<comment type="catalytic activity">
    <reaction evidence="7">
        <text>carbamoyl phosphate + L-aspartate = N-carbamoyl-L-aspartate + phosphate + H(+)</text>
        <dbReference type="Rhea" id="RHEA:20013"/>
        <dbReference type="ChEBI" id="CHEBI:15378"/>
        <dbReference type="ChEBI" id="CHEBI:29991"/>
        <dbReference type="ChEBI" id="CHEBI:32814"/>
        <dbReference type="ChEBI" id="CHEBI:43474"/>
        <dbReference type="ChEBI" id="CHEBI:58228"/>
        <dbReference type="EC" id="2.1.3.2"/>
    </reaction>
</comment>
<evidence type="ECO:0000313" key="13">
    <source>
        <dbReference type="Proteomes" id="UP000252915"/>
    </source>
</evidence>
<dbReference type="PANTHER" id="PTHR45753:SF6">
    <property type="entry name" value="ASPARTATE CARBAMOYLTRANSFERASE"/>
    <property type="match status" value="1"/>
</dbReference>
<dbReference type="PANTHER" id="PTHR45753">
    <property type="entry name" value="ORNITHINE CARBAMOYLTRANSFERASE, MITOCHONDRIAL"/>
    <property type="match status" value="1"/>
</dbReference>
<organism evidence="12 13">
    <name type="scientific">SAR86 cluster bacterium</name>
    <dbReference type="NCBI Taxonomy" id="2030880"/>
    <lineage>
        <taxon>Bacteria</taxon>
        <taxon>Pseudomonadati</taxon>
        <taxon>Pseudomonadota</taxon>
        <taxon>Gammaproteobacteria</taxon>
        <taxon>SAR86 cluster</taxon>
    </lineage>
</organism>
<comment type="pathway">
    <text evidence="1">Pyrimidine metabolism; UMP biosynthesis via de novo pathway; (S)-dihydroorotate from bicarbonate: step 2/3.</text>
</comment>
<accession>A0A368C6J1</accession>
<reference evidence="12 13" key="1">
    <citation type="journal article" date="2018" name="Microbiome">
        <title>Fine metagenomic profile of the Mediterranean stratified and mixed water columns revealed by assembly and recruitment.</title>
        <authorList>
            <person name="Haro-Moreno J.M."/>
            <person name="Lopez-Perez M."/>
            <person name="De La Torre J.R."/>
            <person name="Picazo A."/>
            <person name="Camacho A."/>
            <person name="Rodriguez-Valera F."/>
        </authorList>
    </citation>
    <scope>NUCLEOTIDE SEQUENCE [LARGE SCALE GENOMIC DNA]</scope>
    <source>
        <strain evidence="12">MED-G78</strain>
    </source>
</reference>
<comment type="function">
    <text evidence="6">Catalyzes the condensation of carbamoyl phosphate and aspartate to form carbamoyl aspartate and inorganic phosphate, the committed step in the de novo pyrimidine nucleotide biosynthesis pathway.</text>
</comment>
<proteinExistence type="inferred from homology"/>
<dbReference type="GO" id="GO:0006207">
    <property type="term" value="P:'de novo' pyrimidine nucleobase biosynthetic process"/>
    <property type="evidence" value="ECO:0007669"/>
    <property type="project" value="InterPro"/>
</dbReference>
<dbReference type="EC" id="2.1.3.2" evidence="3 8"/>
<evidence type="ECO:0000313" key="12">
    <source>
        <dbReference type="EMBL" id="RCL45190.1"/>
    </source>
</evidence>